<name>A0A0L7LGY0_OPEBR</name>
<evidence type="ECO:0000313" key="2">
    <source>
        <dbReference type="EMBL" id="KOB74650.1"/>
    </source>
</evidence>
<keyword evidence="1" id="KW-0732">Signal</keyword>
<dbReference type="STRING" id="104452.A0A0L7LGY0"/>
<accession>A0A0L7LGY0</accession>
<keyword evidence="3" id="KW-1185">Reference proteome</keyword>
<evidence type="ECO:0008006" key="4">
    <source>
        <dbReference type="Google" id="ProtNLM"/>
    </source>
</evidence>
<reference evidence="2 3" key="1">
    <citation type="journal article" date="2015" name="Genome Biol. Evol.">
        <title>The genome of winter moth (Operophtera brumata) provides a genomic perspective on sexual dimorphism and phenology.</title>
        <authorList>
            <person name="Derks M.F."/>
            <person name="Smit S."/>
            <person name="Salis L."/>
            <person name="Schijlen E."/>
            <person name="Bossers A."/>
            <person name="Mateman C."/>
            <person name="Pijl A.S."/>
            <person name="de Ridder D."/>
            <person name="Groenen M.A."/>
            <person name="Visser M.E."/>
            <person name="Megens H.J."/>
        </authorList>
    </citation>
    <scope>NUCLEOTIDE SEQUENCE [LARGE SCALE GENOMIC DNA]</scope>
    <source>
        <strain evidence="2">WM2013NL</strain>
        <tissue evidence="2">Head and thorax</tissue>
    </source>
</reference>
<dbReference type="EMBL" id="JTDY01001174">
    <property type="protein sequence ID" value="KOB74650.1"/>
    <property type="molecule type" value="Genomic_DNA"/>
</dbReference>
<evidence type="ECO:0000313" key="3">
    <source>
        <dbReference type="Proteomes" id="UP000037510"/>
    </source>
</evidence>
<comment type="caution">
    <text evidence="2">The sequence shown here is derived from an EMBL/GenBank/DDBJ whole genome shotgun (WGS) entry which is preliminary data.</text>
</comment>
<sequence>MASYIILVALALVCVVQAQRPFYAGLSPIGYPQTAENDLLSNRFGEDEDQPIEARGDGNLINRFNAMPIDNQPFWYLNWRQYNALRQRPQTYPQRPNSFINRFRK</sequence>
<organism evidence="2 3">
    <name type="scientific">Operophtera brumata</name>
    <name type="common">Winter moth</name>
    <name type="synonym">Phalaena brumata</name>
    <dbReference type="NCBI Taxonomy" id="104452"/>
    <lineage>
        <taxon>Eukaryota</taxon>
        <taxon>Metazoa</taxon>
        <taxon>Ecdysozoa</taxon>
        <taxon>Arthropoda</taxon>
        <taxon>Hexapoda</taxon>
        <taxon>Insecta</taxon>
        <taxon>Pterygota</taxon>
        <taxon>Neoptera</taxon>
        <taxon>Endopterygota</taxon>
        <taxon>Lepidoptera</taxon>
        <taxon>Glossata</taxon>
        <taxon>Ditrysia</taxon>
        <taxon>Geometroidea</taxon>
        <taxon>Geometridae</taxon>
        <taxon>Larentiinae</taxon>
        <taxon>Operophtera</taxon>
    </lineage>
</organism>
<dbReference type="Proteomes" id="UP000037510">
    <property type="component" value="Unassembled WGS sequence"/>
</dbReference>
<protein>
    <recommendedName>
        <fullName evidence="4">Seminal fluid protein HACP044</fullName>
    </recommendedName>
</protein>
<evidence type="ECO:0000256" key="1">
    <source>
        <dbReference type="SAM" id="SignalP"/>
    </source>
</evidence>
<gene>
    <name evidence="2" type="ORF">OBRU01_08609</name>
</gene>
<dbReference type="AlphaFoldDB" id="A0A0L7LGY0"/>
<feature type="chain" id="PRO_5005573348" description="Seminal fluid protein HACP044" evidence="1">
    <location>
        <begin position="19"/>
        <end position="105"/>
    </location>
</feature>
<feature type="signal peptide" evidence="1">
    <location>
        <begin position="1"/>
        <end position="18"/>
    </location>
</feature>
<dbReference type="OrthoDB" id="6612236at2759"/>
<proteinExistence type="predicted"/>